<keyword evidence="2" id="KW-0539">Nucleus</keyword>
<sequence>MGSNPKRKSYEGSAQSRYPKRSRLYSTRAPLPPLDVVVRGKSFEPTLAFDTFWKLAAERHAIEERRRSGQPPPWTKDPILQSHKFCNTFRILDRGCQYLVTEVIEKGSQDPTEVTFRVLLFSLFTNINTYETLRKNIQPFTWSRYKRKEYEKVLRALYARGIAIYTGAYQKPAPDLGFTENFMNHLALMEVLMQEMPDVLTTAEYMADVFEWLRTFKSIGDFTAYQLLLNLSYSNVMSFSDHDFVVMCVGSRRGLRRCFREDIPRSMEVDLVRWMQSSQDDHFARLRLSFNGLGDQGHPMMLCDIEHTLCELDKYIRKCGQSSKGRPFAGTGELGEYRLPKAWSDKARQVVRIKNKEEAEPDIVEKFVVQSIRAHRLVDGMIEFLVFWEGYEDDEATWEPEDTLVEDAPTIVKAYIKTI</sequence>
<reference evidence="6" key="2">
    <citation type="submission" date="2015-01" db="EMBL/GenBank/DDBJ databases">
        <title>Evolutionary Origins and Diversification of the Mycorrhizal Mutualists.</title>
        <authorList>
            <consortium name="DOE Joint Genome Institute"/>
            <consortium name="Mycorrhizal Genomics Consortium"/>
            <person name="Kohler A."/>
            <person name="Kuo A."/>
            <person name="Nagy L.G."/>
            <person name="Floudas D."/>
            <person name="Copeland A."/>
            <person name="Barry K.W."/>
            <person name="Cichocki N."/>
            <person name="Veneault-Fourrey C."/>
            <person name="LaButti K."/>
            <person name="Lindquist E.A."/>
            <person name="Lipzen A."/>
            <person name="Lundell T."/>
            <person name="Morin E."/>
            <person name="Murat C."/>
            <person name="Riley R."/>
            <person name="Ohm R."/>
            <person name="Sun H."/>
            <person name="Tunlid A."/>
            <person name="Henrissat B."/>
            <person name="Grigoriev I.V."/>
            <person name="Hibbett D.S."/>
            <person name="Martin F."/>
        </authorList>
    </citation>
    <scope>NUCLEOTIDE SEQUENCE [LARGE SCALE GENOMIC DNA]</scope>
    <source>
        <strain evidence="6">441</strain>
    </source>
</reference>
<dbReference type="Gene3D" id="2.40.50.40">
    <property type="match status" value="1"/>
</dbReference>
<gene>
    <name evidence="5" type="ORF">PISMIDRAFT_670681</name>
</gene>
<dbReference type="SMART" id="SM00298">
    <property type="entry name" value="CHROMO"/>
    <property type="match status" value="1"/>
</dbReference>
<dbReference type="InterPro" id="IPR016197">
    <property type="entry name" value="Chromo-like_dom_sf"/>
</dbReference>
<protein>
    <recommendedName>
        <fullName evidence="4">Chromo domain-containing protein</fullName>
    </recommendedName>
</protein>
<dbReference type="PROSITE" id="PS50013">
    <property type="entry name" value="CHROMO_2"/>
    <property type="match status" value="1"/>
</dbReference>
<name>A0A0D0A856_9AGAM</name>
<dbReference type="PANTHER" id="PTHR22812">
    <property type="entry name" value="CHROMOBOX PROTEIN"/>
    <property type="match status" value="1"/>
</dbReference>
<accession>A0A0D0A856</accession>
<feature type="domain" description="Chromo" evidence="4">
    <location>
        <begin position="362"/>
        <end position="419"/>
    </location>
</feature>
<dbReference type="Pfam" id="PF00385">
    <property type="entry name" value="Chromo"/>
    <property type="match status" value="1"/>
</dbReference>
<evidence type="ECO:0000256" key="2">
    <source>
        <dbReference type="ARBA" id="ARBA00023242"/>
    </source>
</evidence>
<dbReference type="AlphaFoldDB" id="A0A0D0A856"/>
<dbReference type="Proteomes" id="UP000054018">
    <property type="component" value="Unassembled WGS sequence"/>
</dbReference>
<proteinExistence type="predicted"/>
<feature type="non-terminal residue" evidence="5">
    <location>
        <position position="1"/>
    </location>
</feature>
<dbReference type="InterPro" id="IPR023780">
    <property type="entry name" value="Chromo_domain"/>
</dbReference>
<dbReference type="InterPro" id="IPR000953">
    <property type="entry name" value="Chromo/chromo_shadow_dom"/>
</dbReference>
<feature type="region of interest" description="Disordered" evidence="3">
    <location>
        <begin position="1"/>
        <end position="22"/>
    </location>
</feature>
<evidence type="ECO:0000256" key="1">
    <source>
        <dbReference type="ARBA" id="ARBA00004123"/>
    </source>
</evidence>
<evidence type="ECO:0000259" key="4">
    <source>
        <dbReference type="PROSITE" id="PS50013"/>
    </source>
</evidence>
<keyword evidence="6" id="KW-1185">Reference proteome</keyword>
<dbReference type="STRING" id="765257.A0A0D0A856"/>
<dbReference type="InterPro" id="IPR051219">
    <property type="entry name" value="Heterochromatin_chromo-domain"/>
</dbReference>
<dbReference type="EMBL" id="KN833686">
    <property type="protein sequence ID" value="KIK30612.1"/>
    <property type="molecule type" value="Genomic_DNA"/>
</dbReference>
<dbReference type="OrthoDB" id="433924at2759"/>
<organism evidence="5 6">
    <name type="scientific">Pisolithus microcarpus 441</name>
    <dbReference type="NCBI Taxonomy" id="765257"/>
    <lineage>
        <taxon>Eukaryota</taxon>
        <taxon>Fungi</taxon>
        <taxon>Dikarya</taxon>
        <taxon>Basidiomycota</taxon>
        <taxon>Agaricomycotina</taxon>
        <taxon>Agaricomycetes</taxon>
        <taxon>Agaricomycetidae</taxon>
        <taxon>Boletales</taxon>
        <taxon>Sclerodermatineae</taxon>
        <taxon>Pisolithaceae</taxon>
        <taxon>Pisolithus</taxon>
    </lineage>
</organism>
<evidence type="ECO:0000313" key="6">
    <source>
        <dbReference type="Proteomes" id="UP000054018"/>
    </source>
</evidence>
<evidence type="ECO:0000256" key="3">
    <source>
        <dbReference type="SAM" id="MobiDB-lite"/>
    </source>
</evidence>
<dbReference type="GO" id="GO:0005634">
    <property type="term" value="C:nucleus"/>
    <property type="evidence" value="ECO:0007669"/>
    <property type="project" value="UniProtKB-SubCell"/>
</dbReference>
<dbReference type="GO" id="GO:0006338">
    <property type="term" value="P:chromatin remodeling"/>
    <property type="evidence" value="ECO:0007669"/>
    <property type="project" value="UniProtKB-ARBA"/>
</dbReference>
<dbReference type="Pfam" id="PF18723">
    <property type="entry name" value="HMUDK_hel"/>
    <property type="match status" value="1"/>
</dbReference>
<evidence type="ECO:0000313" key="5">
    <source>
        <dbReference type="EMBL" id="KIK30612.1"/>
    </source>
</evidence>
<comment type="subcellular location">
    <subcellularLocation>
        <location evidence="1">Nucleus</location>
    </subcellularLocation>
</comment>
<dbReference type="InterPro" id="IPR040684">
    <property type="entry name" value="HMUDK_hel"/>
</dbReference>
<dbReference type="SUPFAM" id="SSF54160">
    <property type="entry name" value="Chromo domain-like"/>
    <property type="match status" value="1"/>
</dbReference>
<reference evidence="5 6" key="1">
    <citation type="submission" date="2014-04" db="EMBL/GenBank/DDBJ databases">
        <authorList>
            <consortium name="DOE Joint Genome Institute"/>
            <person name="Kuo A."/>
            <person name="Kohler A."/>
            <person name="Costa M.D."/>
            <person name="Nagy L.G."/>
            <person name="Floudas D."/>
            <person name="Copeland A."/>
            <person name="Barry K.W."/>
            <person name="Cichocki N."/>
            <person name="Veneault-Fourrey C."/>
            <person name="LaButti K."/>
            <person name="Lindquist E.A."/>
            <person name="Lipzen A."/>
            <person name="Lundell T."/>
            <person name="Morin E."/>
            <person name="Murat C."/>
            <person name="Sun H."/>
            <person name="Tunlid A."/>
            <person name="Henrissat B."/>
            <person name="Grigoriev I.V."/>
            <person name="Hibbett D.S."/>
            <person name="Martin F."/>
            <person name="Nordberg H.P."/>
            <person name="Cantor M.N."/>
            <person name="Hua S.X."/>
        </authorList>
    </citation>
    <scope>NUCLEOTIDE SEQUENCE [LARGE SCALE GENOMIC DNA]</scope>
    <source>
        <strain evidence="5 6">441</strain>
    </source>
</reference>
<dbReference type="HOGENOM" id="CLU_028984_0_0_1"/>
<dbReference type="CDD" id="cd00024">
    <property type="entry name" value="CD_CSD"/>
    <property type="match status" value="1"/>
</dbReference>